<comment type="caution">
    <text evidence="2">The sequence shown here is derived from an EMBL/GenBank/DDBJ whole genome shotgun (WGS) entry which is preliminary data.</text>
</comment>
<protein>
    <submittedName>
        <fullName evidence="2">Uncharacterized protein</fullName>
    </submittedName>
</protein>
<dbReference type="Proteomes" id="UP001376459">
    <property type="component" value="Unassembled WGS sequence"/>
</dbReference>
<feature type="compositionally biased region" description="Polar residues" evidence="1">
    <location>
        <begin position="244"/>
        <end position="256"/>
    </location>
</feature>
<evidence type="ECO:0000256" key="1">
    <source>
        <dbReference type="SAM" id="MobiDB-lite"/>
    </source>
</evidence>
<sequence length="256" mass="28778">MPSAEGGAGQASSYHPGPPAPIGRNPDEGKLKACFDEGDGSGRRFLDRFTYCELGSMKFDFYKMRQGAPPEYQGTTKFRYQVFAQGDNKDRRIRAFSRIVKGSLDYDWGPIDDLWVAPGINLSIMGDCREGLPLCNAGPSSVNQPSASWDNQDRWYHWDIYGLDTTGKGRDTVTRNRWRMEFDGGEGQGYRGGPIKTQPRAMRCDSADYFTKGEHAKYPEACVFPGQVCRRSGTRCPTRRSKRWPTTSGTPTHFRT</sequence>
<gene>
    <name evidence="2" type="ORF">WKI71_43460</name>
</gene>
<organism evidence="2 3">
    <name type="scientific">Streptomyces machairae</name>
    <dbReference type="NCBI Taxonomy" id="3134109"/>
    <lineage>
        <taxon>Bacteria</taxon>
        <taxon>Bacillati</taxon>
        <taxon>Actinomycetota</taxon>
        <taxon>Actinomycetes</taxon>
        <taxon>Kitasatosporales</taxon>
        <taxon>Streptomycetaceae</taxon>
        <taxon>Streptomyces</taxon>
    </lineage>
</organism>
<proteinExistence type="predicted"/>
<keyword evidence="3" id="KW-1185">Reference proteome</keyword>
<dbReference type="EMBL" id="JBBKAK010000001">
    <property type="protein sequence ID" value="MEJ8672726.1"/>
    <property type="molecule type" value="Genomic_DNA"/>
</dbReference>
<name>A0ABU8UUY9_9ACTN</name>
<feature type="region of interest" description="Disordered" evidence="1">
    <location>
        <begin position="1"/>
        <end position="31"/>
    </location>
</feature>
<feature type="region of interest" description="Disordered" evidence="1">
    <location>
        <begin position="235"/>
        <end position="256"/>
    </location>
</feature>
<reference evidence="2 3" key="1">
    <citation type="submission" date="2024-03" db="EMBL/GenBank/DDBJ databases">
        <title>Novel Streptomyces species of biotechnological and ecological value are a feature of Machair soil.</title>
        <authorList>
            <person name="Prole J.R."/>
            <person name="Goodfellow M."/>
            <person name="Allenby N."/>
            <person name="Ward A.C."/>
        </authorList>
    </citation>
    <scope>NUCLEOTIDE SEQUENCE [LARGE SCALE GENOMIC DNA]</scope>
    <source>
        <strain evidence="2 3">MS1.AVA.1</strain>
    </source>
</reference>
<evidence type="ECO:0000313" key="2">
    <source>
        <dbReference type="EMBL" id="MEJ8672726.1"/>
    </source>
</evidence>
<evidence type="ECO:0000313" key="3">
    <source>
        <dbReference type="Proteomes" id="UP001376459"/>
    </source>
</evidence>
<accession>A0ABU8UUY9</accession>